<dbReference type="PANTHER" id="PTHR46243:SF1">
    <property type="entry name" value="BIS(5'-ADENOSYL)-TRIPHOSPHATASE"/>
    <property type="match status" value="1"/>
</dbReference>
<feature type="coiled-coil region" evidence="8">
    <location>
        <begin position="180"/>
        <end position="222"/>
    </location>
</feature>
<keyword evidence="9" id="KW-0812">Transmembrane</keyword>
<feature type="short sequence motif" description="Histidine triad motif" evidence="6">
    <location>
        <begin position="309"/>
        <end position="313"/>
    </location>
</feature>
<dbReference type="EC" id="3.6.1.29" evidence="7"/>
<dbReference type="GO" id="GO:0047627">
    <property type="term" value="F:adenylylsulfatase activity"/>
    <property type="evidence" value="ECO:0007669"/>
    <property type="project" value="UniProtKB-ARBA"/>
</dbReference>
<proteinExistence type="predicted"/>
<dbReference type="GO" id="GO:0000166">
    <property type="term" value="F:nucleotide binding"/>
    <property type="evidence" value="ECO:0007669"/>
    <property type="project" value="UniProtKB-KW"/>
</dbReference>
<feature type="coiled-coil region" evidence="8">
    <location>
        <begin position="325"/>
        <end position="360"/>
    </location>
</feature>
<feature type="transmembrane region" description="Helical" evidence="9">
    <location>
        <begin position="231"/>
        <end position="253"/>
    </location>
</feature>
<dbReference type="InterPro" id="IPR036265">
    <property type="entry name" value="HIT-like_sf"/>
</dbReference>
<name>A0A9D5AE81_PEA</name>
<feature type="active site" description="Tele-AMP-histidine intermediate" evidence="3">
    <location>
        <position position="166"/>
    </location>
</feature>
<organism evidence="11 12">
    <name type="scientific">Pisum sativum</name>
    <name type="common">Garden pea</name>
    <name type="synonym">Lathyrus oleraceus</name>
    <dbReference type="NCBI Taxonomy" id="3888"/>
    <lineage>
        <taxon>Eukaryota</taxon>
        <taxon>Viridiplantae</taxon>
        <taxon>Streptophyta</taxon>
        <taxon>Embryophyta</taxon>
        <taxon>Tracheophyta</taxon>
        <taxon>Spermatophyta</taxon>
        <taxon>Magnoliopsida</taxon>
        <taxon>eudicotyledons</taxon>
        <taxon>Gunneridae</taxon>
        <taxon>Pentapetalae</taxon>
        <taxon>rosids</taxon>
        <taxon>fabids</taxon>
        <taxon>Fabales</taxon>
        <taxon>Fabaceae</taxon>
        <taxon>Papilionoideae</taxon>
        <taxon>50 kb inversion clade</taxon>
        <taxon>NPAAA clade</taxon>
        <taxon>Hologalegina</taxon>
        <taxon>IRL clade</taxon>
        <taxon>Fabeae</taxon>
        <taxon>Lathyrus</taxon>
    </lineage>
</organism>
<evidence type="ECO:0000313" key="11">
    <source>
        <dbReference type="EMBL" id="KAI5408247.1"/>
    </source>
</evidence>
<feature type="binding site" evidence="4">
    <location>
        <position position="168"/>
    </location>
    <ligand>
        <name>substrate</name>
    </ligand>
</feature>
<dbReference type="AlphaFoldDB" id="A0A9D5AE81"/>
<dbReference type="EMBL" id="JAMSHJ010000005">
    <property type="protein sequence ID" value="KAI5408247.1"/>
    <property type="molecule type" value="Genomic_DNA"/>
</dbReference>
<evidence type="ECO:0000259" key="10">
    <source>
        <dbReference type="PROSITE" id="PS51084"/>
    </source>
</evidence>
<keyword evidence="12" id="KW-1185">Reference proteome</keyword>
<evidence type="ECO:0000256" key="9">
    <source>
        <dbReference type="SAM" id="Phobius"/>
    </source>
</evidence>
<evidence type="ECO:0000256" key="5">
    <source>
        <dbReference type="PIRSR" id="PIRSR639383-3"/>
    </source>
</evidence>
<evidence type="ECO:0000256" key="2">
    <source>
        <dbReference type="ARBA" id="ARBA00022801"/>
    </source>
</evidence>
<feature type="binding site" evidence="4">
    <location>
        <position position="62"/>
    </location>
    <ligand>
        <name>substrate</name>
    </ligand>
</feature>
<evidence type="ECO:0000256" key="3">
    <source>
        <dbReference type="PIRSR" id="PIRSR639383-1"/>
    </source>
</evidence>
<dbReference type="Pfam" id="PF01230">
    <property type="entry name" value="HIT"/>
    <property type="match status" value="2"/>
</dbReference>
<keyword evidence="8" id="KW-0175">Coiled coil</keyword>
<dbReference type="GO" id="GO:0047710">
    <property type="term" value="F:bis(5'-adenosyl)-triphosphatase activity"/>
    <property type="evidence" value="ECO:0007669"/>
    <property type="project" value="UniProtKB-UniRule"/>
</dbReference>
<keyword evidence="1 7" id="KW-0547">Nucleotide-binding</keyword>
<feature type="site" description="Important for induction of apoptosis" evidence="5">
    <location>
        <position position="184"/>
    </location>
</feature>
<evidence type="ECO:0000256" key="4">
    <source>
        <dbReference type="PIRSR" id="PIRSR639383-2"/>
    </source>
</evidence>
<evidence type="ECO:0000256" key="1">
    <source>
        <dbReference type="ARBA" id="ARBA00022741"/>
    </source>
</evidence>
<dbReference type="FunFam" id="3.30.428.10:FF:000011">
    <property type="entry name" value="Fragile histidine triad"/>
    <property type="match status" value="2"/>
</dbReference>
<comment type="catalytic activity">
    <reaction evidence="7">
        <text>P(1),P(3)-bis(5'-adenosyl) triphosphate + H2O = AMP + ADP + 2 H(+)</text>
        <dbReference type="Rhea" id="RHEA:13893"/>
        <dbReference type="ChEBI" id="CHEBI:15377"/>
        <dbReference type="ChEBI" id="CHEBI:15378"/>
        <dbReference type="ChEBI" id="CHEBI:58529"/>
        <dbReference type="ChEBI" id="CHEBI:456215"/>
        <dbReference type="ChEBI" id="CHEBI:456216"/>
        <dbReference type="EC" id="3.6.1.29"/>
    </reaction>
</comment>
<dbReference type="CDD" id="cd01275">
    <property type="entry name" value="FHIT"/>
    <property type="match status" value="1"/>
</dbReference>
<dbReference type="SUPFAM" id="SSF54197">
    <property type="entry name" value="HIT-like"/>
    <property type="match status" value="2"/>
</dbReference>
<dbReference type="InterPro" id="IPR051884">
    <property type="entry name" value="Bis(5'-adenosyl)-TPase_reg"/>
</dbReference>
<dbReference type="InterPro" id="IPR039383">
    <property type="entry name" value="FHIT"/>
</dbReference>
<dbReference type="Gramene" id="Psat05G0417400-T1">
    <property type="protein sequence ID" value="KAI5408247.1"/>
    <property type="gene ID" value="KIW84_054174"/>
</dbReference>
<feature type="binding site" evidence="4">
    <location>
        <begin position="159"/>
        <end position="162"/>
    </location>
    <ligand>
        <name>substrate</name>
    </ligand>
</feature>
<dbReference type="PROSITE" id="PS51084">
    <property type="entry name" value="HIT_2"/>
    <property type="match status" value="2"/>
</dbReference>
<dbReference type="Gene3D" id="3.30.428.10">
    <property type="entry name" value="HIT-like"/>
    <property type="match status" value="2"/>
</dbReference>
<dbReference type="InterPro" id="IPR019808">
    <property type="entry name" value="Histidine_triad_CS"/>
</dbReference>
<gene>
    <name evidence="11" type="ORF">KIW84_054174</name>
</gene>
<feature type="domain" description="HIT" evidence="10">
    <location>
        <begin position="105"/>
        <end position="179"/>
    </location>
</feature>
<sequence length="369" mass="42809">MLLHTLGQIPRLLLRHSSTSQRIRPIFSSSIKMASQDYTFGPYKIHHTEVFYSTNLSYAMVNLRPLLPGFEDLEGDSCLQIMWLYYPTAHDGWAASICCACRFSHVLICPNREVKRFLDLTAEETSDLWLTAQKVGRQLESYHKASSLTLAIQDGPQAGQTVPHVHIHVVPRKGGDFEKNDEIYDAMDEKEKELKEKLDLDKERKDRSAEEMSREAEEYRKLFLSTILQSFIQQIFLLPLSTCVLLSLLHVLICPKREVKRVADLTDDENIELWRIAHKLGRQLESYHNASSLTFCIQDGPYAGQSVPHVHIHILPRKNGDYENNDDIYDEINEKEKELKKKLEVDIERKDRSLEEMAQEADEYRKFVF</sequence>
<reference evidence="11 12" key="1">
    <citation type="journal article" date="2022" name="Nat. Genet.">
        <title>Improved pea reference genome and pan-genome highlight genomic features and evolutionary characteristics.</title>
        <authorList>
            <person name="Yang T."/>
            <person name="Liu R."/>
            <person name="Luo Y."/>
            <person name="Hu S."/>
            <person name="Wang D."/>
            <person name="Wang C."/>
            <person name="Pandey M.K."/>
            <person name="Ge S."/>
            <person name="Xu Q."/>
            <person name="Li N."/>
            <person name="Li G."/>
            <person name="Huang Y."/>
            <person name="Saxena R.K."/>
            <person name="Ji Y."/>
            <person name="Li M."/>
            <person name="Yan X."/>
            <person name="He Y."/>
            <person name="Liu Y."/>
            <person name="Wang X."/>
            <person name="Xiang C."/>
            <person name="Varshney R.K."/>
            <person name="Ding H."/>
            <person name="Gao S."/>
            <person name="Zong X."/>
        </authorList>
    </citation>
    <scope>NUCLEOTIDE SEQUENCE [LARGE SCALE GENOMIC DNA]</scope>
    <source>
        <strain evidence="11 12">cv. Zhongwan 6</strain>
    </source>
</reference>
<evidence type="ECO:0000256" key="8">
    <source>
        <dbReference type="SAM" id="Coils"/>
    </source>
</evidence>
<accession>A0A9D5AE81</accession>
<evidence type="ECO:0000256" key="6">
    <source>
        <dbReference type="PROSITE-ProRule" id="PRU00464"/>
    </source>
</evidence>
<dbReference type="InterPro" id="IPR011146">
    <property type="entry name" value="HIT-like"/>
</dbReference>
<comment type="caution">
    <text evidence="11">The sequence shown here is derived from an EMBL/GenBank/DDBJ whole genome shotgun (WGS) entry which is preliminary data.</text>
</comment>
<dbReference type="PANTHER" id="PTHR46243">
    <property type="entry name" value="BIS(5'-ADENOSYL)-TRIPHOSPHATASE"/>
    <property type="match status" value="1"/>
</dbReference>
<dbReference type="Proteomes" id="UP001058974">
    <property type="component" value="Chromosome 5"/>
</dbReference>
<keyword evidence="2 7" id="KW-0378">Hydrolase</keyword>
<feature type="short sequence motif" description="Histidine triad motif" evidence="6">
    <location>
        <begin position="164"/>
        <end position="168"/>
    </location>
</feature>
<comment type="cofactor">
    <cofactor evidence="7">
        <name>Mn(2+)</name>
        <dbReference type="ChEBI" id="CHEBI:29035"/>
    </cofactor>
</comment>
<keyword evidence="9" id="KW-0472">Membrane</keyword>
<keyword evidence="9" id="KW-1133">Transmembrane helix</keyword>
<evidence type="ECO:0000313" key="12">
    <source>
        <dbReference type="Proteomes" id="UP001058974"/>
    </source>
</evidence>
<dbReference type="PROSITE" id="PS00892">
    <property type="entry name" value="HIT_1"/>
    <property type="match status" value="2"/>
</dbReference>
<protein>
    <recommendedName>
        <fullName evidence="7">Bis(5'-adenosyl)-triphosphatase</fullName>
        <ecNumber evidence="7">3.6.1.29</ecNumber>
    </recommendedName>
</protein>
<feature type="binding site" evidence="4">
    <location>
        <position position="153"/>
    </location>
    <ligand>
        <name>substrate</name>
    </ligand>
</feature>
<evidence type="ECO:0000256" key="7">
    <source>
        <dbReference type="RuleBase" id="RU366076"/>
    </source>
</evidence>
<feature type="domain" description="HIT" evidence="10">
    <location>
        <begin position="250"/>
        <end position="324"/>
    </location>
</feature>